<dbReference type="EnsemblMetazoa" id="CJA43174.1">
    <property type="protein sequence ID" value="CJA43174.1"/>
    <property type="gene ID" value="WBGene00219022"/>
</dbReference>
<feature type="region of interest" description="Disordered" evidence="1">
    <location>
        <begin position="43"/>
        <end position="74"/>
    </location>
</feature>
<proteinExistence type="predicted"/>
<evidence type="ECO:0000256" key="1">
    <source>
        <dbReference type="SAM" id="MobiDB-lite"/>
    </source>
</evidence>
<feature type="compositionally biased region" description="Basic and acidic residues" evidence="1">
    <location>
        <begin position="65"/>
        <end position="74"/>
    </location>
</feature>
<dbReference type="Proteomes" id="UP000005237">
    <property type="component" value="Unassembled WGS sequence"/>
</dbReference>
<reference evidence="3" key="1">
    <citation type="submission" date="2010-08" db="EMBL/GenBank/DDBJ databases">
        <authorList>
            <consortium name="Caenorhabditis japonica Sequencing Consortium"/>
            <person name="Wilson R.K."/>
        </authorList>
    </citation>
    <scope>NUCLEOTIDE SEQUENCE [LARGE SCALE GENOMIC DNA]</scope>
    <source>
        <strain evidence="3">DF5081</strain>
    </source>
</reference>
<organism evidence="2 3">
    <name type="scientific">Caenorhabditis japonica</name>
    <dbReference type="NCBI Taxonomy" id="281687"/>
    <lineage>
        <taxon>Eukaryota</taxon>
        <taxon>Metazoa</taxon>
        <taxon>Ecdysozoa</taxon>
        <taxon>Nematoda</taxon>
        <taxon>Chromadorea</taxon>
        <taxon>Rhabditida</taxon>
        <taxon>Rhabditina</taxon>
        <taxon>Rhabditomorpha</taxon>
        <taxon>Rhabditoidea</taxon>
        <taxon>Rhabditidae</taxon>
        <taxon>Peloderinae</taxon>
        <taxon>Caenorhabditis</taxon>
    </lineage>
</organism>
<feature type="compositionally biased region" description="Polar residues" evidence="1">
    <location>
        <begin position="9"/>
        <end position="18"/>
    </location>
</feature>
<name>A0A8R1ESD4_CAEJA</name>
<keyword evidence="3" id="KW-1185">Reference proteome</keyword>
<protein>
    <submittedName>
        <fullName evidence="2">Uncharacterized protein</fullName>
    </submittedName>
</protein>
<accession>A0A8R1ESD4</accession>
<evidence type="ECO:0000313" key="2">
    <source>
        <dbReference type="EnsemblMetazoa" id="CJA43174.1"/>
    </source>
</evidence>
<evidence type="ECO:0000313" key="3">
    <source>
        <dbReference type="Proteomes" id="UP000005237"/>
    </source>
</evidence>
<sequence length="74" mass="8599">MTRRRQHSFTENATNSTAEALEDPNKSEIDRYRTVHTTKSVATDLSSRQVHRDKPRRIAIQCAENTKETREISK</sequence>
<feature type="region of interest" description="Disordered" evidence="1">
    <location>
        <begin position="1"/>
        <end position="28"/>
    </location>
</feature>
<reference evidence="2" key="2">
    <citation type="submission" date="2022-06" db="UniProtKB">
        <authorList>
            <consortium name="EnsemblMetazoa"/>
        </authorList>
    </citation>
    <scope>IDENTIFICATION</scope>
    <source>
        <strain evidence="2">DF5081</strain>
    </source>
</reference>
<dbReference type="AlphaFoldDB" id="A0A8R1ESD4"/>